<protein>
    <submittedName>
        <fullName evidence="2">XdhC family protein</fullName>
    </submittedName>
</protein>
<dbReference type="InterPro" id="IPR027051">
    <property type="entry name" value="XdhC_Rossmann_dom"/>
</dbReference>
<sequence length="195" mass="20481">MGHSHDDHDHDRDHVHETDPACAVAHGEAAPGAAGASQGDERTLVAVFSSPVAGHLLRYGADLGFRAVLLEPDAERAERVAAEGMPAAEVVTKVPAWLDDTADVVLTDHDRPELGELLHELLGFPCRWIGVMGSPRHTAPHVAALAALGVPPEQVARVHRPIGLNIGSKTPPEIAVSTLAGLLADRNGRPGGFAF</sequence>
<gene>
    <name evidence="2" type="ORF">ACFO60_12600</name>
</gene>
<feature type="domain" description="XdhC Rossmann" evidence="1">
    <location>
        <begin position="44"/>
        <end position="181"/>
    </location>
</feature>
<evidence type="ECO:0000259" key="1">
    <source>
        <dbReference type="Pfam" id="PF13478"/>
    </source>
</evidence>
<dbReference type="Proteomes" id="UP001596004">
    <property type="component" value="Unassembled WGS sequence"/>
</dbReference>
<dbReference type="EMBL" id="JBHSFP010000006">
    <property type="protein sequence ID" value="MFC4531609.1"/>
    <property type="molecule type" value="Genomic_DNA"/>
</dbReference>
<dbReference type="Pfam" id="PF13478">
    <property type="entry name" value="XdhC_C"/>
    <property type="match status" value="1"/>
</dbReference>
<dbReference type="PANTHER" id="PTHR30388">
    <property type="entry name" value="ALDEHYDE OXIDOREDUCTASE MOLYBDENUM COFACTOR ASSEMBLY PROTEIN"/>
    <property type="match status" value="1"/>
</dbReference>
<name>A0ABV9CEL3_9ACTN</name>
<reference evidence="3" key="1">
    <citation type="journal article" date="2019" name="Int. J. Syst. Evol. Microbiol.">
        <title>The Global Catalogue of Microorganisms (GCM) 10K type strain sequencing project: providing services to taxonomists for standard genome sequencing and annotation.</title>
        <authorList>
            <consortium name="The Broad Institute Genomics Platform"/>
            <consortium name="The Broad Institute Genome Sequencing Center for Infectious Disease"/>
            <person name="Wu L."/>
            <person name="Ma J."/>
        </authorList>
    </citation>
    <scope>NUCLEOTIDE SEQUENCE [LARGE SCALE GENOMIC DNA]</scope>
    <source>
        <strain evidence="3">CGMCC 4.7132</strain>
    </source>
</reference>
<accession>A0ABV9CEL3</accession>
<dbReference type="InterPro" id="IPR052698">
    <property type="entry name" value="MoCofactor_Util/Proc"/>
</dbReference>
<evidence type="ECO:0000313" key="3">
    <source>
        <dbReference type="Proteomes" id="UP001596004"/>
    </source>
</evidence>
<dbReference type="RefSeq" id="WP_380840245.1">
    <property type="nucleotide sequence ID" value="NZ_JBHSFP010000006.1"/>
</dbReference>
<organism evidence="2 3">
    <name type="scientific">Sphaerisporangium dianthi</name>
    <dbReference type="NCBI Taxonomy" id="1436120"/>
    <lineage>
        <taxon>Bacteria</taxon>
        <taxon>Bacillati</taxon>
        <taxon>Actinomycetota</taxon>
        <taxon>Actinomycetes</taxon>
        <taxon>Streptosporangiales</taxon>
        <taxon>Streptosporangiaceae</taxon>
        <taxon>Sphaerisporangium</taxon>
    </lineage>
</organism>
<proteinExistence type="predicted"/>
<dbReference type="PANTHER" id="PTHR30388:SF6">
    <property type="entry name" value="XANTHINE DEHYDROGENASE SUBUNIT A-RELATED"/>
    <property type="match status" value="1"/>
</dbReference>
<keyword evidence="3" id="KW-1185">Reference proteome</keyword>
<dbReference type="Gene3D" id="3.40.50.720">
    <property type="entry name" value="NAD(P)-binding Rossmann-like Domain"/>
    <property type="match status" value="1"/>
</dbReference>
<comment type="caution">
    <text evidence="2">The sequence shown here is derived from an EMBL/GenBank/DDBJ whole genome shotgun (WGS) entry which is preliminary data.</text>
</comment>
<evidence type="ECO:0000313" key="2">
    <source>
        <dbReference type="EMBL" id="MFC4531609.1"/>
    </source>
</evidence>